<organism evidence="2 3">
    <name type="scientific">Psilocybe cf. subviscida</name>
    <dbReference type="NCBI Taxonomy" id="2480587"/>
    <lineage>
        <taxon>Eukaryota</taxon>
        <taxon>Fungi</taxon>
        <taxon>Dikarya</taxon>
        <taxon>Basidiomycota</taxon>
        <taxon>Agaricomycotina</taxon>
        <taxon>Agaricomycetes</taxon>
        <taxon>Agaricomycetidae</taxon>
        <taxon>Agaricales</taxon>
        <taxon>Agaricineae</taxon>
        <taxon>Strophariaceae</taxon>
        <taxon>Psilocybe</taxon>
    </lineage>
</organism>
<evidence type="ECO:0000313" key="3">
    <source>
        <dbReference type="Proteomes" id="UP000567179"/>
    </source>
</evidence>
<evidence type="ECO:0000256" key="1">
    <source>
        <dbReference type="SAM" id="Phobius"/>
    </source>
</evidence>
<feature type="transmembrane region" description="Helical" evidence="1">
    <location>
        <begin position="105"/>
        <end position="131"/>
    </location>
</feature>
<sequence length="191" mass="21247">MFSPSPVRLYGLLMQERHLSGGRIRGICTPARMYATYVTMKAYANHQDERSHLFGCESSWLVFLHFRSIMDIGFIPPAWESAPTVRCDEPQQKLIDMIGGWEFRLLLCAISFASLVLFLEIFFVGSCIYILCEEATLSAINTVELIVAFIMSRIAPLDAYGGQCLADDTGKLTVTVGAAYETVEEMAPGDV</sequence>
<proteinExistence type="predicted"/>
<dbReference type="EMBL" id="JAACJJ010000014">
    <property type="protein sequence ID" value="KAF5327513.1"/>
    <property type="molecule type" value="Genomic_DNA"/>
</dbReference>
<comment type="caution">
    <text evidence="2">The sequence shown here is derived from an EMBL/GenBank/DDBJ whole genome shotgun (WGS) entry which is preliminary data.</text>
</comment>
<dbReference type="AlphaFoldDB" id="A0A8H5BQJ8"/>
<protein>
    <submittedName>
        <fullName evidence="2">Uncharacterized protein</fullName>
    </submittedName>
</protein>
<reference evidence="2 3" key="1">
    <citation type="journal article" date="2020" name="ISME J.">
        <title>Uncovering the hidden diversity of litter-decomposition mechanisms in mushroom-forming fungi.</title>
        <authorList>
            <person name="Floudas D."/>
            <person name="Bentzer J."/>
            <person name="Ahren D."/>
            <person name="Johansson T."/>
            <person name="Persson P."/>
            <person name="Tunlid A."/>
        </authorList>
    </citation>
    <scope>NUCLEOTIDE SEQUENCE [LARGE SCALE GENOMIC DNA]</scope>
    <source>
        <strain evidence="2 3">CBS 101986</strain>
    </source>
</reference>
<dbReference type="Proteomes" id="UP000567179">
    <property type="component" value="Unassembled WGS sequence"/>
</dbReference>
<keyword evidence="3" id="KW-1185">Reference proteome</keyword>
<keyword evidence="1" id="KW-1133">Transmembrane helix</keyword>
<keyword evidence="1" id="KW-0472">Membrane</keyword>
<keyword evidence="1" id="KW-0812">Transmembrane</keyword>
<evidence type="ECO:0000313" key="2">
    <source>
        <dbReference type="EMBL" id="KAF5327513.1"/>
    </source>
</evidence>
<name>A0A8H5BQJ8_9AGAR</name>
<gene>
    <name evidence="2" type="ORF">D9619_005155</name>
</gene>
<accession>A0A8H5BQJ8</accession>